<evidence type="ECO:0000256" key="1">
    <source>
        <dbReference type="SAM" id="SignalP"/>
    </source>
</evidence>
<organism evidence="2 3">
    <name type="scientific">Shewanella electrica</name>
    <dbReference type="NCBI Taxonomy" id="515560"/>
    <lineage>
        <taxon>Bacteria</taxon>
        <taxon>Pseudomonadati</taxon>
        <taxon>Pseudomonadota</taxon>
        <taxon>Gammaproteobacteria</taxon>
        <taxon>Alteromonadales</taxon>
        <taxon>Shewanellaceae</taxon>
        <taxon>Shewanella</taxon>
    </lineage>
</organism>
<protein>
    <recommendedName>
        <fullName evidence="4">Lipoprotein</fullName>
    </recommendedName>
</protein>
<keyword evidence="3" id="KW-1185">Reference proteome</keyword>
<proteinExistence type="predicted"/>
<feature type="signal peptide" evidence="1">
    <location>
        <begin position="1"/>
        <end position="21"/>
    </location>
</feature>
<accession>A0ABT2FH95</accession>
<evidence type="ECO:0008006" key="4">
    <source>
        <dbReference type="Google" id="ProtNLM"/>
    </source>
</evidence>
<dbReference type="Gene3D" id="2.40.360.20">
    <property type="match status" value="1"/>
</dbReference>
<evidence type="ECO:0000313" key="3">
    <source>
        <dbReference type="Proteomes" id="UP001201549"/>
    </source>
</evidence>
<dbReference type="Proteomes" id="UP001201549">
    <property type="component" value="Unassembled WGS sequence"/>
</dbReference>
<gene>
    <name evidence="2" type="ORF">L9G74_04525</name>
</gene>
<feature type="chain" id="PRO_5046781405" description="Lipoprotein" evidence="1">
    <location>
        <begin position="22"/>
        <end position="260"/>
    </location>
</feature>
<dbReference type="RefSeq" id="WP_238895084.1">
    <property type="nucleotide sequence ID" value="NZ_JAKOGG010000002.1"/>
</dbReference>
<comment type="caution">
    <text evidence="2">The sequence shown here is derived from an EMBL/GenBank/DDBJ whole genome shotgun (WGS) entry which is preliminary data.</text>
</comment>
<evidence type="ECO:0000313" key="2">
    <source>
        <dbReference type="EMBL" id="MCS4555693.1"/>
    </source>
</evidence>
<dbReference type="PROSITE" id="PS51257">
    <property type="entry name" value="PROKAR_LIPOPROTEIN"/>
    <property type="match status" value="1"/>
</dbReference>
<reference evidence="3" key="1">
    <citation type="submission" date="2023-07" db="EMBL/GenBank/DDBJ databases">
        <title>Shewanella mangrovi sp. nov., an acetaldehyde- degrading bacterium isolated from mangrove sediment.</title>
        <authorList>
            <person name="Liu Y."/>
        </authorList>
    </citation>
    <scope>NUCLEOTIDE SEQUENCE [LARGE SCALE GENOMIC DNA]</scope>
    <source>
        <strain evidence="3">C32</strain>
    </source>
</reference>
<sequence>MLTRYALVSSGILLLSACEPAVPSDSAMSCFNPDLYQDGNQYLTAIFAEGKPTSFALTRLMKDDSQSQPTGKRSITTQVSPDVRLLSSSQRITIDAANYRYLQQSDEYQFRAYSVKQDYSAAPQPTDFNFDTPNQSRNYNISFTSERIRGNDVTTTAQQHQETITFVGIEPLTTPAGAFTTCRMHTQGVNADGSKASSMTTWYAQQLGIPLQSEITSSRGETQKTVVIQATINGKTYTATPTGIDKQLLAEALAFAKSQG</sequence>
<keyword evidence="1" id="KW-0732">Signal</keyword>
<name>A0ABT2FH95_9GAMM</name>
<dbReference type="EMBL" id="JAKOGG010000002">
    <property type="protein sequence ID" value="MCS4555693.1"/>
    <property type="molecule type" value="Genomic_DNA"/>
</dbReference>